<dbReference type="EMBL" id="GBXM01022398">
    <property type="protein sequence ID" value="JAH86179.1"/>
    <property type="molecule type" value="Transcribed_RNA"/>
</dbReference>
<reference evidence="2" key="1">
    <citation type="submission" date="2014-11" db="EMBL/GenBank/DDBJ databases">
        <authorList>
            <person name="Amaro Gonzalez C."/>
        </authorList>
    </citation>
    <scope>NUCLEOTIDE SEQUENCE</scope>
</reference>
<proteinExistence type="predicted"/>
<evidence type="ECO:0000313" key="2">
    <source>
        <dbReference type="EMBL" id="JAH86179.1"/>
    </source>
</evidence>
<feature type="chain" id="PRO_5002434412" evidence="1">
    <location>
        <begin position="19"/>
        <end position="41"/>
    </location>
</feature>
<reference evidence="2" key="2">
    <citation type="journal article" date="2015" name="Fish Shellfish Immunol.">
        <title>Early steps in the European eel (Anguilla anguilla)-Vibrio vulnificus interaction in the gills: Role of the RtxA13 toxin.</title>
        <authorList>
            <person name="Callol A."/>
            <person name="Pajuelo D."/>
            <person name="Ebbesson L."/>
            <person name="Teles M."/>
            <person name="MacKenzie S."/>
            <person name="Amaro C."/>
        </authorList>
    </citation>
    <scope>NUCLEOTIDE SEQUENCE</scope>
</reference>
<keyword evidence="1" id="KW-0732">Signal</keyword>
<accession>A0A0E9W713</accession>
<dbReference type="AlphaFoldDB" id="A0A0E9W713"/>
<protein>
    <submittedName>
        <fullName evidence="2">Uncharacterized protein</fullName>
    </submittedName>
</protein>
<name>A0A0E9W713_ANGAN</name>
<evidence type="ECO:0000256" key="1">
    <source>
        <dbReference type="SAM" id="SignalP"/>
    </source>
</evidence>
<sequence length="41" mass="4622">MMMLQTLLGSSLVLHVNVLILPEEDPSEARMMESSHRAKLN</sequence>
<organism evidence="2">
    <name type="scientific">Anguilla anguilla</name>
    <name type="common">European freshwater eel</name>
    <name type="synonym">Muraena anguilla</name>
    <dbReference type="NCBI Taxonomy" id="7936"/>
    <lineage>
        <taxon>Eukaryota</taxon>
        <taxon>Metazoa</taxon>
        <taxon>Chordata</taxon>
        <taxon>Craniata</taxon>
        <taxon>Vertebrata</taxon>
        <taxon>Euteleostomi</taxon>
        <taxon>Actinopterygii</taxon>
        <taxon>Neopterygii</taxon>
        <taxon>Teleostei</taxon>
        <taxon>Anguilliformes</taxon>
        <taxon>Anguillidae</taxon>
        <taxon>Anguilla</taxon>
    </lineage>
</organism>
<feature type="signal peptide" evidence="1">
    <location>
        <begin position="1"/>
        <end position="18"/>
    </location>
</feature>